<name>A0AA35YPE1_LACSI</name>
<feature type="compositionally biased region" description="Basic and acidic residues" evidence="1">
    <location>
        <begin position="97"/>
        <end position="117"/>
    </location>
</feature>
<dbReference type="AlphaFoldDB" id="A0AA35YPE1"/>
<reference evidence="2" key="1">
    <citation type="submission" date="2023-04" db="EMBL/GenBank/DDBJ databases">
        <authorList>
            <person name="Vijverberg K."/>
            <person name="Xiong W."/>
            <person name="Schranz E."/>
        </authorList>
    </citation>
    <scope>NUCLEOTIDE SEQUENCE</scope>
</reference>
<feature type="region of interest" description="Disordered" evidence="1">
    <location>
        <begin position="97"/>
        <end position="127"/>
    </location>
</feature>
<keyword evidence="3" id="KW-1185">Reference proteome</keyword>
<sequence>MFLTSLSMGLYLLLHRFKKLLMPRTIVNCTLQASVLKSSRGFLLATRVLHRLEIPSEAEARSYPTESKISEIYELPSYTRPDRKVQRYRPDQRVQRFRPDRRAQRATRLEGPAETHRPKGRTVASSGVLARTVGRRRRDPYTLKEGFYFVILGYVMF</sequence>
<accession>A0AA35YPE1</accession>
<dbReference type="EMBL" id="OX465079">
    <property type="protein sequence ID" value="CAI9277791.1"/>
    <property type="molecule type" value="Genomic_DNA"/>
</dbReference>
<evidence type="ECO:0000256" key="1">
    <source>
        <dbReference type="SAM" id="MobiDB-lite"/>
    </source>
</evidence>
<evidence type="ECO:0000313" key="3">
    <source>
        <dbReference type="Proteomes" id="UP001177003"/>
    </source>
</evidence>
<evidence type="ECO:0000313" key="2">
    <source>
        <dbReference type="EMBL" id="CAI9277791.1"/>
    </source>
</evidence>
<proteinExistence type="predicted"/>
<dbReference type="Proteomes" id="UP001177003">
    <property type="component" value="Chromosome 3"/>
</dbReference>
<organism evidence="2 3">
    <name type="scientific">Lactuca saligna</name>
    <name type="common">Willowleaf lettuce</name>
    <dbReference type="NCBI Taxonomy" id="75948"/>
    <lineage>
        <taxon>Eukaryota</taxon>
        <taxon>Viridiplantae</taxon>
        <taxon>Streptophyta</taxon>
        <taxon>Embryophyta</taxon>
        <taxon>Tracheophyta</taxon>
        <taxon>Spermatophyta</taxon>
        <taxon>Magnoliopsida</taxon>
        <taxon>eudicotyledons</taxon>
        <taxon>Gunneridae</taxon>
        <taxon>Pentapetalae</taxon>
        <taxon>asterids</taxon>
        <taxon>campanulids</taxon>
        <taxon>Asterales</taxon>
        <taxon>Asteraceae</taxon>
        <taxon>Cichorioideae</taxon>
        <taxon>Cichorieae</taxon>
        <taxon>Lactucinae</taxon>
        <taxon>Lactuca</taxon>
    </lineage>
</organism>
<gene>
    <name evidence="2" type="ORF">LSALG_LOCUS17702</name>
</gene>
<protein>
    <submittedName>
        <fullName evidence="2">Uncharacterized protein</fullName>
    </submittedName>
</protein>